<reference evidence="1 2" key="1">
    <citation type="submission" date="2020-02" db="EMBL/GenBank/DDBJ databases">
        <title>Draft genome sequence of Haematococcus lacustris strain NIES-144.</title>
        <authorList>
            <person name="Morimoto D."/>
            <person name="Nakagawa S."/>
            <person name="Yoshida T."/>
            <person name="Sawayama S."/>
        </authorList>
    </citation>
    <scope>NUCLEOTIDE SEQUENCE [LARGE SCALE GENOMIC DNA]</scope>
    <source>
        <strain evidence="1 2">NIES-144</strain>
    </source>
</reference>
<name>A0A699Z3W8_HAELA</name>
<evidence type="ECO:0000313" key="1">
    <source>
        <dbReference type="EMBL" id="GFH16771.1"/>
    </source>
</evidence>
<organism evidence="1 2">
    <name type="scientific">Haematococcus lacustris</name>
    <name type="common">Green alga</name>
    <name type="synonym">Haematococcus pluvialis</name>
    <dbReference type="NCBI Taxonomy" id="44745"/>
    <lineage>
        <taxon>Eukaryota</taxon>
        <taxon>Viridiplantae</taxon>
        <taxon>Chlorophyta</taxon>
        <taxon>core chlorophytes</taxon>
        <taxon>Chlorophyceae</taxon>
        <taxon>CS clade</taxon>
        <taxon>Chlamydomonadales</taxon>
        <taxon>Haematococcaceae</taxon>
        <taxon>Haematococcus</taxon>
    </lineage>
</organism>
<dbReference type="AlphaFoldDB" id="A0A699Z3W8"/>
<comment type="caution">
    <text evidence="1">The sequence shown here is derived from an EMBL/GenBank/DDBJ whole genome shotgun (WGS) entry which is preliminary data.</text>
</comment>
<gene>
    <name evidence="1" type="ORF">HaLaN_13262</name>
</gene>
<dbReference type="EMBL" id="BLLF01001049">
    <property type="protein sequence ID" value="GFH16771.1"/>
    <property type="molecule type" value="Genomic_DNA"/>
</dbReference>
<protein>
    <submittedName>
        <fullName evidence="1">LTD domain-containing protein</fullName>
    </submittedName>
</protein>
<accession>A0A699Z3W8</accession>
<evidence type="ECO:0000313" key="2">
    <source>
        <dbReference type="Proteomes" id="UP000485058"/>
    </source>
</evidence>
<proteinExistence type="predicted"/>
<sequence>MADPDLPQLCQGKTPARVIIDRVVAFPSDGQTVKVVLRNVGGQTANITGFRLTDSDTRNVEAAQNLVFGRDVCNTYGNTTIEPGRAMELVPRTNSTPCGFPFGISFR</sequence>
<dbReference type="Proteomes" id="UP000485058">
    <property type="component" value="Unassembled WGS sequence"/>
</dbReference>
<keyword evidence="2" id="KW-1185">Reference proteome</keyword>